<evidence type="ECO:0000313" key="1">
    <source>
        <dbReference type="EMBL" id="CEH18929.1"/>
    </source>
</evidence>
<keyword evidence="2" id="KW-1185">Reference proteome</keyword>
<name>A0A0P1BPW1_9BASI</name>
<evidence type="ECO:0000313" key="2">
    <source>
        <dbReference type="Proteomes" id="UP000054845"/>
    </source>
</evidence>
<proteinExistence type="predicted"/>
<dbReference type="AlphaFoldDB" id="A0A0P1BPW1"/>
<dbReference type="EMBL" id="CCYA01000276">
    <property type="protein sequence ID" value="CEH18929.1"/>
    <property type="molecule type" value="Genomic_DNA"/>
</dbReference>
<accession>A0A0P1BPW1</accession>
<dbReference type="Proteomes" id="UP000054845">
    <property type="component" value="Unassembled WGS sequence"/>
</dbReference>
<sequence length="134" mass="14929">MNRHPRTYFGVVALPCDILPTAAGSGLLRTKICRTGNLPGFMFLVRIARMQSIRTARWAWRADLEECIAPDPSFPRFSGGQDELATGELPTEITSENLRAWPLAADHAWLYRMHSLGTRPLPGDAPCPEQDIPE</sequence>
<protein>
    <submittedName>
        <fullName evidence="1">Uncharacterized protein</fullName>
    </submittedName>
</protein>
<reference evidence="1 2" key="1">
    <citation type="submission" date="2014-09" db="EMBL/GenBank/DDBJ databases">
        <authorList>
            <person name="Magalhaes I.L.F."/>
            <person name="Oliveira U."/>
            <person name="Santos F.R."/>
            <person name="Vidigal T.H.D.A."/>
            <person name="Brescovit A.D."/>
            <person name="Santos A.J."/>
        </authorList>
    </citation>
    <scope>NUCLEOTIDE SEQUENCE [LARGE SCALE GENOMIC DNA]</scope>
</reference>
<organism evidence="1 2">
    <name type="scientific">Ceraceosorus bombacis</name>
    <dbReference type="NCBI Taxonomy" id="401625"/>
    <lineage>
        <taxon>Eukaryota</taxon>
        <taxon>Fungi</taxon>
        <taxon>Dikarya</taxon>
        <taxon>Basidiomycota</taxon>
        <taxon>Ustilaginomycotina</taxon>
        <taxon>Exobasidiomycetes</taxon>
        <taxon>Ceraceosorales</taxon>
        <taxon>Ceraceosoraceae</taxon>
        <taxon>Ceraceosorus</taxon>
    </lineage>
</organism>